<dbReference type="AlphaFoldDB" id="F5YWV1"/>
<dbReference type="Proteomes" id="UP000009224">
    <property type="component" value="Chromosome"/>
</dbReference>
<evidence type="ECO:0000313" key="3">
    <source>
        <dbReference type="Proteomes" id="UP000009224"/>
    </source>
</evidence>
<evidence type="ECO:0000313" key="2">
    <source>
        <dbReference type="EMBL" id="AEF36556.1"/>
    </source>
</evidence>
<feature type="region of interest" description="Disordered" evidence="1">
    <location>
        <begin position="1"/>
        <end position="26"/>
    </location>
</feature>
<dbReference type="HOGENOM" id="CLU_2494613_0_0_11"/>
<proteinExistence type="predicted"/>
<protein>
    <submittedName>
        <fullName evidence="2">Uncharacterized protein</fullName>
    </submittedName>
</protein>
<organism evidence="2 3">
    <name type="scientific">Mycolicibacter sinensis (strain JDM601)</name>
    <name type="common">Mycobacterium sinense</name>
    <dbReference type="NCBI Taxonomy" id="875328"/>
    <lineage>
        <taxon>Bacteria</taxon>
        <taxon>Bacillati</taxon>
        <taxon>Actinomycetota</taxon>
        <taxon>Actinomycetes</taxon>
        <taxon>Mycobacteriales</taxon>
        <taxon>Mycobacteriaceae</taxon>
        <taxon>Mycolicibacter</taxon>
    </lineage>
</organism>
<reference evidence="2 3" key="1">
    <citation type="journal article" date="2011" name="J. Bacteriol.">
        <title>Complete genome sequence of a novel clinical isolate, the nontuberculous Mycobacterium strain JDM601.</title>
        <authorList>
            <person name="Zhang Z.Y."/>
            <person name="Sun Z.Q."/>
            <person name="Wang Z.L."/>
            <person name="Wen Z.L."/>
            <person name="Sun Q.W."/>
            <person name="Zhu Z.Q."/>
            <person name="Song Y.Z."/>
            <person name="Zhao J.W."/>
            <person name="Wang H.H."/>
            <person name="Zhang S.L."/>
            <person name="Guo X.K."/>
        </authorList>
    </citation>
    <scope>NUCLEOTIDE SEQUENCE [LARGE SCALE GENOMIC DNA]</scope>
    <source>
        <strain evidence="2 3">JDM601</strain>
    </source>
</reference>
<dbReference type="EMBL" id="CP002329">
    <property type="protein sequence ID" value="AEF36556.1"/>
    <property type="molecule type" value="Genomic_DNA"/>
</dbReference>
<dbReference type="KEGG" id="mjd:JDM601_2556"/>
<keyword evidence="3" id="KW-1185">Reference proteome</keyword>
<evidence type="ECO:0000256" key="1">
    <source>
        <dbReference type="SAM" id="MobiDB-lite"/>
    </source>
</evidence>
<accession>F5YWV1</accession>
<feature type="region of interest" description="Disordered" evidence="1">
    <location>
        <begin position="66"/>
        <end position="86"/>
    </location>
</feature>
<name>F5YWV1_MYCSD</name>
<sequence>MVMVMPPVVAPPLRHRPGLPTGGEVGRHTISGQLASGRDRIPELDLDRGGRVADHTRGGLRRRCTADEQCAGDRAGTDNAGRQTAA</sequence>
<gene>
    <name evidence="2" type="ordered locus">JDM601_2556</name>
</gene>